<dbReference type="InterPro" id="IPR050095">
    <property type="entry name" value="ECF_ABC_transporter_ATP-bd"/>
</dbReference>
<dbReference type="InterPro" id="IPR027417">
    <property type="entry name" value="P-loop_NTPase"/>
</dbReference>
<keyword evidence="7" id="KW-1278">Translocase</keyword>
<evidence type="ECO:0000256" key="6">
    <source>
        <dbReference type="ARBA" id="ARBA00022840"/>
    </source>
</evidence>
<evidence type="ECO:0000256" key="4">
    <source>
        <dbReference type="ARBA" id="ARBA00022475"/>
    </source>
</evidence>
<dbReference type="OrthoDB" id="501320at2"/>
<dbReference type="SMART" id="SM00382">
    <property type="entry name" value="AAA"/>
    <property type="match status" value="2"/>
</dbReference>
<feature type="domain" description="ABC transporter" evidence="9">
    <location>
        <begin position="7"/>
        <end position="233"/>
    </location>
</feature>
<dbReference type="InterPro" id="IPR017871">
    <property type="entry name" value="ABC_transporter-like_CS"/>
</dbReference>
<accession>A0A2W1NE18</accession>
<dbReference type="PANTHER" id="PTHR43553">
    <property type="entry name" value="HEAVY METAL TRANSPORTER"/>
    <property type="match status" value="1"/>
</dbReference>
<dbReference type="PANTHER" id="PTHR43553:SF24">
    <property type="entry name" value="ENERGY-COUPLING FACTOR TRANSPORTER ATP-BINDING PROTEIN ECFA1"/>
    <property type="match status" value="1"/>
</dbReference>
<dbReference type="PROSITE" id="PS00211">
    <property type="entry name" value="ABC_TRANSPORTER_1"/>
    <property type="match status" value="2"/>
</dbReference>
<dbReference type="Proteomes" id="UP000214746">
    <property type="component" value="Unassembled WGS sequence"/>
</dbReference>
<reference evidence="10" key="1">
    <citation type="submission" date="2018-06" db="EMBL/GenBank/DDBJ databases">
        <title>Paenibacillus xerothermodurans sp. nov. an extremely dry heat resistant spore forming bacterium isolated from the soil of Cape Canaveral, Florida.</title>
        <authorList>
            <person name="Seuylemezian A."/>
            <person name="Kaur N."/>
            <person name="Patil P."/>
            <person name="Patil P."/>
            <person name="Mayilraj S."/>
            <person name="Vaishampayan P."/>
        </authorList>
    </citation>
    <scope>NUCLEOTIDE SEQUENCE [LARGE SCALE GENOMIC DNA]</scope>
    <source>
        <strain evidence="10">ATCC 27380</strain>
    </source>
</reference>
<feature type="domain" description="ABC transporter" evidence="9">
    <location>
        <begin position="273"/>
        <end position="508"/>
    </location>
</feature>
<dbReference type="Pfam" id="PF00005">
    <property type="entry name" value="ABC_tran"/>
    <property type="match status" value="2"/>
</dbReference>
<evidence type="ECO:0000259" key="9">
    <source>
        <dbReference type="PROSITE" id="PS50893"/>
    </source>
</evidence>
<evidence type="ECO:0000256" key="7">
    <source>
        <dbReference type="ARBA" id="ARBA00022967"/>
    </source>
</evidence>
<dbReference type="GO" id="GO:0005524">
    <property type="term" value="F:ATP binding"/>
    <property type="evidence" value="ECO:0007669"/>
    <property type="project" value="UniProtKB-KW"/>
</dbReference>
<dbReference type="InterPro" id="IPR003439">
    <property type="entry name" value="ABC_transporter-like_ATP-bd"/>
</dbReference>
<keyword evidence="5" id="KW-0547">Nucleotide-binding</keyword>
<keyword evidence="8" id="KW-0472">Membrane</keyword>
<evidence type="ECO:0000256" key="5">
    <source>
        <dbReference type="ARBA" id="ARBA00022741"/>
    </source>
</evidence>
<organism evidence="10 11">
    <name type="scientific">Paenibacillus xerothermodurans</name>
    <dbReference type="NCBI Taxonomy" id="1977292"/>
    <lineage>
        <taxon>Bacteria</taxon>
        <taxon>Bacillati</taxon>
        <taxon>Bacillota</taxon>
        <taxon>Bacilli</taxon>
        <taxon>Bacillales</taxon>
        <taxon>Paenibacillaceae</taxon>
        <taxon>Paenibacillus</taxon>
    </lineage>
</organism>
<evidence type="ECO:0000256" key="2">
    <source>
        <dbReference type="ARBA" id="ARBA00005417"/>
    </source>
</evidence>
<dbReference type="InterPro" id="IPR015856">
    <property type="entry name" value="ABC_transpr_CbiO/EcfA_su"/>
</dbReference>
<evidence type="ECO:0000256" key="8">
    <source>
        <dbReference type="ARBA" id="ARBA00023136"/>
    </source>
</evidence>
<comment type="similarity">
    <text evidence="2">Belongs to the ABC transporter superfamily.</text>
</comment>
<dbReference type="Gene3D" id="3.40.50.300">
    <property type="entry name" value="P-loop containing nucleotide triphosphate hydrolases"/>
    <property type="match status" value="2"/>
</dbReference>
<evidence type="ECO:0000313" key="11">
    <source>
        <dbReference type="Proteomes" id="UP000214746"/>
    </source>
</evidence>
<keyword evidence="4" id="KW-1003">Cell membrane</keyword>
<name>A0A2W1NE18_PAEXE</name>
<evidence type="ECO:0000256" key="3">
    <source>
        <dbReference type="ARBA" id="ARBA00022448"/>
    </source>
</evidence>
<dbReference type="GO" id="GO:0043190">
    <property type="term" value="C:ATP-binding cassette (ABC) transporter complex"/>
    <property type="evidence" value="ECO:0007669"/>
    <property type="project" value="TreeGrafter"/>
</dbReference>
<dbReference type="EMBL" id="NHRJ02000003">
    <property type="protein sequence ID" value="PZE21371.1"/>
    <property type="molecule type" value="Genomic_DNA"/>
</dbReference>
<keyword evidence="11" id="KW-1185">Reference proteome</keyword>
<gene>
    <name evidence="10" type="ORF">CBW46_008405</name>
</gene>
<dbReference type="GO" id="GO:0016887">
    <property type="term" value="F:ATP hydrolysis activity"/>
    <property type="evidence" value="ECO:0007669"/>
    <property type="project" value="InterPro"/>
</dbReference>
<evidence type="ECO:0000256" key="1">
    <source>
        <dbReference type="ARBA" id="ARBA00004202"/>
    </source>
</evidence>
<comment type="caution">
    <text evidence="10">The sequence shown here is derived from an EMBL/GenBank/DDBJ whole genome shotgun (WGS) entry which is preliminary data.</text>
</comment>
<dbReference type="AlphaFoldDB" id="A0A2W1NE18"/>
<dbReference type="GO" id="GO:0042626">
    <property type="term" value="F:ATPase-coupled transmembrane transporter activity"/>
    <property type="evidence" value="ECO:0007669"/>
    <property type="project" value="TreeGrafter"/>
</dbReference>
<dbReference type="RefSeq" id="WP_089199567.1">
    <property type="nucleotide sequence ID" value="NZ_NHRJ02000003.1"/>
</dbReference>
<evidence type="ECO:0000313" key="10">
    <source>
        <dbReference type="EMBL" id="PZE21371.1"/>
    </source>
</evidence>
<dbReference type="PROSITE" id="PS50893">
    <property type="entry name" value="ABC_TRANSPORTER_2"/>
    <property type="match status" value="2"/>
</dbReference>
<comment type="subcellular location">
    <subcellularLocation>
        <location evidence="1">Cell membrane</location>
        <topology evidence="1">Peripheral membrane protein</topology>
    </subcellularLocation>
</comment>
<sequence>MRTGTSVSGLRLKFAGAPSLQFHDLSFAVAPGEKILLLGPSGCGKSTLLQVLTGLIPGAIDVPVRYDHIDIPTSWGYVFQDPDTQFCMPFVDEEMAFVLENLGVPREEMPARIREGLTKAGLALDDAHIPIQSLSQGMKQRLAIASVLALQPDVLFLDEPTALLDPEGTRQVWDTMKNVSADKTVLIVEHKIDKVIDFVDRVVLFTYDGTILADGDPNRVFADYAAALREYGIWYPGVWDDYAAGAPQLTARISGQISSSGEHESSGQELCVLQRFDGYPYRSRQPNPYRSRQPKIHIEDARVGSGEWIAVVGDNGAGKSTLLQAMMQLIPTSGDYTFLQRRVRGFKDVSAGAAYVFQNPEMQFVTNSVYEEAAFGFRRHGQPDVERLTQALLSDFGLADLKNQHPYQLSLGQKRRLSVATAMVSQERLVLLDEPTFGQDAANTFAILEKLEALRREGTTILMVTHDMEIVRWFATRVWLVERGELAMDADPGAYLRSAGLTRQPKREFVQPVV</sequence>
<keyword evidence="3" id="KW-0813">Transport</keyword>
<protein>
    <submittedName>
        <fullName evidence="10">ABC transporter ATP-binding protein</fullName>
    </submittedName>
</protein>
<keyword evidence="6 10" id="KW-0067">ATP-binding</keyword>
<proteinExistence type="inferred from homology"/>
<dbReference type="InterPro" id="IPR003593">
    <property type="entry name" value="AAA+_ATPase"/>
</dbReference>
<dbReference type="SUPFAM" id="SSF52540">
    <property type="entry name" value="P-loop containing nucleoside triphosphate hydrolases"/>
    <property type="match status" value="2"/>
</dbReference>
<dbReference type="CDD" id="cd03225">
    <property type="entry name" value="ABC_cobalt_CbiO_domain1"/>
    <property type="match status" value="2"/>
</dbReference>